<proteinExistence type="predicted"/>
<dbReference type="STRING" id="451379.A0A0N5AG02"/>
<keyword evidence="3" id="KW-1185">Reference proteome</keyword>
<dbReference type="AlphaFoldDB" id="A0A0N5AG02"/>
<keyword evidence="1" id="KW-0472">Membrane</keyword>
<evidence type="ECO:0000259" key="2">
    <source>
        <dbReference type="Pfam" id="PF01683"/>
    </source>
</evidence>
<organism evidence="3 4">
    <name type="scientific">Syphacia muris</name>
    <dbReference type="NCBI Taxonomy" id="451379"/>
    <lineage>
        <taxon>Eukaryota</taxon>
        <taxon>Metazoa</taxon>
        <taxon>Ecdysozoa</taxon>
        <taxon>Nematoda</taxon>
        <taxon>Chromadorea</taxon>
        <taxon>Rhabditida</taxon>
        <taxon>Spirurina</taxon>
        <taxon>Oxyuridomorpha</taxon>
        <taxon>Oxyuroidea</taxon>
        <taxon>Oxyuridae</taxon>
        <taxon>Syphacia</taxon>
    </lineage>
</organism>
<evidence type="ECO:0000313" key="4">
    <source>
        <dbReference type="WBParaSite" id="SMUV_0000322601-mRNA-1"/>
    </source>
</evidence>
<feature type="domain" description="EB" evidence="2">
    <location>
        <begin position="109"/>
        <end position="157"/>
    </location>
</feature>
<dbReference type="SUPFAM" id="SSF57196">
    <property type="entry name" value="EGF/Laminin"/>
    <property type="match status" value="1"/>
</dbReference>
<protein>
    <submittedName>
        <fullName evidence="4">EB domain-containing protein</fullName>
    </submittedName>
</protein>
<feature type="transmembrane region" description="Helical" evidence="1">
    <location>
        <begin position="9"/>
        <end position="29"/>
    </location>
</feature>
<dbReference type="PANTHER" id="PTHR39069">
    <property type="entry name" value="ECDYSONE-INDUCIBLE GENE E1, ISOFORM A"/>
    <property type="match status" value="1"/>
</dbReference>
<keyword evidence="1" id="KW-0812">Transmembrane</keyword>
<sequence>RSKIALSRFLFNSFTIAYFLTNLITWIYLGKSQLGGLCDTNSDCEHKGSICLRGKCRCHPHYIEVVDDKGQNSRCKRLPAKIGESCVTKCREPLFCRGGQCQCVQRGTTSLVNGECVSISRVGDRCSRHYDCTAPFSACLNSQCVCITGTVQQGLRCVAAKNCPFGGVPGSTCIRKASQAMVENFIDHADDCPSGQVCVGIGESPIGHCCPVVCPLSTQIDTSYSCDLNATRRCPSDTHFCHRLSDGGFSQSVCCRRPCNAVAPKALYINGQCVARGQLNSQCLINEQCGGGESMQCARNQCECLPGFHPLVDSVTNPQKNPSQTCTRSCESNPLSRDTSCFKLTPLGGHCFIQKQCPKHSGCYRGRCMCKCGYRQDGTQCVELPPPPTTSPQPAVLVPGIGVPQGGDFLKLIGNFFGGSTARSVFGS</sequence>
<dbReference type="Pfam" id="PF01683">
    <property type="entry name" value="EB"/>
    <property type="match status" value="4"/>
</dbReference>
<keyword evidence="1" id="KW-1133">Transmembrane helix</keyword>
<evidence type="ECO:0000313" key="3">
    <source>
        <dbReference type="Proteomes" id="UP000046393"/>
    </source>
</evidence>
<dbReference type="InterPro" id="IPR006149">
    <property type="entry name" value="EB_dom"/>
</dbReference>
<dbReference type="PANTHER" id="PTHR39069:SF1">
    <property type="entry name" value="ECDYSONE-INDUCIBLE GENE E1, ISOFORM A"/>
    <property type="match status" value="1"/>
</dbReference>
<feature type="domain" description="EB" evidence="2">
    <location>
        <begin position="264"/>
        <end position="310"/>
    </location>
</feature>
<feature type="domain" description="EB" evidence="2">
    <location>
        <begin position="330"/>
        <end position="381"/>
    </location>
</feature>
<evidence type="ECO:0000256" key="1">
    <source>
        <dbReference type="SAM" id="Phobius"/>
    </source>
</evidence>
<feature type="domain" description="EB" evidence="2">
    <location>
        <begin position="31"/>
        <end position="65"/>
    </location>
</feature>
<dbReference type="Proteomes" id="UP000046393">
    <property type="component" value="Unplaced"/>
</dbReference>
<dbReference type="WBParaSite" id="SMUV_0000322601-mRNA-1">
    <property type="protein sequence ID" value="SMUV_0000322601-mRNA-1"/>
    <property type="gene ID" value="SMUV_0000322601"/>
</dbReference>
<name>A0A0N5AG02_9BILA</name>
<reference evidence="4" key="1">
    <citation type="submission" date="2017-02" db="UniProtKB">
        <authorList>
            <consortium name="WormBaseParasite"/>
        </authorList>
    </citation>
    <scope>IDENTIFICATION</scope>
</reference>
<accession>A0A0N5AG02</accession>